<name>A0A8D8B624_CULPI</name>
<sequence length="106" mass="11923">MRHAPTEVYRFARKCGSNYKGHNSQRLQRENPREQFGNSDAGTVPQSGSNGPSVLPTSLPVEERDSPSRRGHLRVRSGAVWLPRGLPVHKRNPGQRQPLSKRIPLH</sequence>
<feature type="compositionally biased region" description="Polar residues" evidence="1">
    <location>
        <begin position="36"/>
        <end position="56"/>
    </location>
</feature>
<dbReference type="EMBL" id="HBUE01321995">
    <property type="protein sequence ID" value="CAG6588682.1"/>
    <property type="molecule type" value="Transcribed_RNA"/>
</dbReference>
<accession>A0A8D8B624</accession>
<reference evidence="2" key="1">
    <citation type="submission" date="2021-05" db="EMBL/GenBank/DDBJ databases">
        <authorList>
            <person name="Alioto T."/>
            <person name="Alioto T."/>
            <person name="Gomez Garrido J."/>
        </authorList>
    </citation>
    <scope>NUCLEOTIDE SEQUENCE</scope>
</reference>
<dbReference type="AlphaFoldDB" id="A0A8D8B624"/>
<dbReference type="EMBL" id="HBUE01215450">
    <property type="protein sequence ID" value="CAG6536690.1"/>
    <property type="molecule type" value="Transcribed_RNA"/>
</dbReference>
<evidence type="ECO:0000313" key="2">
    <source>
        <dbReference type="EMBL" id="CAG6469921.1"/>
    </source>
</evidence>
<organism evidence="2">
    <name type="scientific">Culex pipiens</name>
    <name type="common">House mosquito</name>
    <dbReference type="NCBI Taxonomy" id="7175"/>
    <lineage>
        <taxon>Eukaryota</taxon>
        <taxon>Metazoa</taxon>
        <taxon>Ecdysozoa</taxon>
        <taxon>Arthropoda</taxon>
        <taxon>Hexapoda</taxon>
        <taxon>Insecta</taxon>
        <taxon>Pterygota</taxon>
        <taxon>Neoptera</taxon>
        <taxon>Endopterygota</taxon>
        <taxon>Diptera</taxon>
        <taxon>Nematocera</taxon>
        <taxon>Culicoidea</taxon>
        <taxon>Culicidae</taxon>
        <taxon>Culicinae</taxon>
        <taxon>Culicini</taxon>
        <taxon>Culex</taxon>
        <taxon>Culex</taxon>
    </lineage>
</organism>
<protein>
    <submittedName>
        <fullName evidence="2">(northern house mosquito) hypothetical protein</fullName>
    </submittedName>
</protein>
<evidence type="ECO:0000256" key="1">
    <source>
        <dbReference type="SAM" id="MobiDB-lite"/>
    </source>
</evidence>
<dbReference type="EMBL" id="HBUE01215452">
    <property type="protein sequence ID" value="CAG6536693.1"/>
    <property type="molecule type" value="Transcribed_RNA"/>
</dbReference>
<proteinExistence type="predicted"/>
<feature type="region of interest" description="Disordered" evidence="1">
    <location>
        <begin position="17"/>
        <end position="106"/>
    </location>
</feature>
<dbReference type="EMBL" id="HBUE01321997">
    <property type="protein sequence ID" value="CAG6588685.1"/>
    <property type="molecule type" value="Transcribed_RNA"/>
</dbReference>
<dbReference type="EMBL" id="HBUE01064138">
    <property type="protein sequence ID" value="CAG6469919.1"/>
    <property type="molecule type" value="Transcribed_RNA"/>
</dbReference>
<dbReference type="EMBL" id="HBUE01064140">
    <property type="protein sequence ID" value="CAG6469921.1"/>
    <property type="molecule type" value="Transcribed_RNA"/>
</dbReference>